<dbReference type="EMBL" id="JAFBBU010000001">
    <property type="protein sequence ID" value="MBM7472279.1"/>
    <property type="molecule type" value="Genomic_DNA"/>
</dbReference>
<evidence type="ECO:0000259" key="5">
    <source>
        <dbReference type="PROSITE" id="PS50305"/>
    </source>
</evidence>
<keyword evidence="4" id="KW-0862">Zinc</keyword>
<dbReference type="InterPro" id="IPR029035">
    <property type="entry name" value="DHS-like_NAD/FAD-binding_dom"/>
</dbReference>
<sequence length="304" mass="32475">MALVESERGPSAVIEATPGAGDTALSNDHGVATDGGQLDDVAALLRGRRVVVLTGAGVSTDSGIPDYRGQGAPKRNPMTFDQFLSNGDYRKRYWAGSHLGWKLFDAARPNAGHAILADLENAGIVSGVITQNVDGLHVRAGSNRVVDLHGSMDRVRCLRCGQMYARASVAEQIDSANPWITEPDAVTVNPDGDADVHNWAEFIVPECTVCRGTLKPDVVFFGEFIPKERFGEASDLLRSSEALVIAGSSLVVNSGIRLLEQARRKKLPVVIINRGVTKGDSRATIKLDAGTTETLTALAERLFA</sequence>
<proteinExistence type="predicted"/>
<dbReference type="RefSeq" id="WP_205108895.1">
    <property type="nucleotide sequence ID" value="NZ_BAAAHT010000013.1"/>
</dbReference>
<keyword evidence="4" id="KW-0479">Metal-binding</keyword>
<keyword evidence="2" id="KW-0808">Transferase</keyword>
<evidence type="ECO:0000256" key="2">
    <source>
        <dbReference type="ARBA" id="ARBA00022679"/>
    </source>
</evidence>
<dbReference type="Pfam" id="PF02146">
    <property type="entry name" value="SIR2"/>
    <property type="match status" value="1"/>
</dbReference>
<dbReference type="InterPro" id="IPR026591">
    <property type="entry name" value="Sirtuin_cat_small_dom_sf"/>
</dbReference>
<gene>
    <name evidence="6" type="ORF">JOE66_001913</name>
</gene>
<evidence type="ECO:0000313" key="7">
    <source>
        <dbReference type="Proteomes" id="UP000776164"/>
    </source>
</evidence>
<keyword evidence="3" id="KW-0520">NAD</keyword>
<feature type="binding site" evidence="4">
    <location>
        <position position="210"/>
    </location>
    <ligand>
        <name>Zn(2+)</name>
        <dbReference type="ChEBI" id="CHEBI:29105"/>
    </ligand>
</feature>
<dbReference type="PANTHER" id="PTHR11085:SF10">
    <property type="entry name" value="NAD-DEPENDENT PROTEIN DEACYLASE SIRTUIN-5, MITOCHONDRIAL-RELATED"/>
    <property type="match status" value="1"/>
</dbReference>
<evidence type="ECO:0000256" key="1">
    <source>
        <dbReference type="ARBA" id="ARBA00012928"/>
    </source>
</evidence>
<evidence type="ECO:0000313" key="6">
    <source>
        <dbReference type="EMBL" id="MBM7472279.1"/>
    </source>
</evidence>
<dbReference type="Gene3D" id="3.30.1600.10">
    <property type="entry name" value="SIR2/SIRT2 'Small Domain"/>
    <property type="match status" value="1"/>
</dbReference>
<dbReference type="EC" id="2.3.1.286" evidence="1"/>
<feature type="domain" description="Deacetylase sirtuin-type" evidence="5">
    <location>
        <begin position="31"/>
        <end position="304"/>
    </location>
</feature>
<dbReference type="Proteomes" id="UP000776164">
    <property type="component" value="Unassembled WGS sequence"/>
</dbReference>
<feature type="active site" description="Proton acceptor" evidence="4">
    <location>
        <position position="149"/>
    </location>
</feature>
<dbReference type="PROSITE" id="PS50305">
    <property type="entry name" value="SIRTUIN"/>
    <property type="match status" value="1"/>
</dbReference>
<feature type="binding site" evidence="4">
    <location>
        <position position="157"/>
    </location>
    <ligand>
        <name>Zn(2+)</name>
        <dbReference type="ChEBI" id="CHEBI:29105"/>
    </ligand>
</feature>
<evidence type="ECO:0000256" key="4">
    <source>
        <dbReference type="PROSITE-ProRule" id="PRU00236"/>
    </source>
</evidence>
<dbReference type="SUPFAM" id="SSF52467">
    <property type="entry name" value="DHS-like NAD/FAD-binding domain"/>
    <property type="match status" value="1"/>
</dbReference>
<protein>
    <recommendedName>
        <fullName evidence="1">protein acetyllysine N-acetyltransferase</fullName>
        <ecNumber evidence="1">2.3.1.286</ecNumber>
    </recommendedName>
</protein>
<dbReference type="PANTHER" id="PTHR11085">
    <property type="entry name" value="NAD-DEPENDENT PROTEIN DEACYLASE SIRTUIN-5, MITOCHONDRIAL-RELATED"/>
    <property type="match status" value="1"/>
</dbReference>
<dbReference type="InterPro" id="IPR003000">
    <property type="entry name" value="Sirtuin"/>
</dbReference>
<comment type="caution">
    <text evidence="6">The sequence shown here is derived from an EMBL/GenBank/DDBJ whole genome shotgun (WGS) entry which is preliminary data.</text>
</comment>
<evidence type="ECO:0000256" key="3">
    <source>
        <dbReference type="ARBA" id="ARBA00023027"/>
    </source>
</evidence>
<feature type="binding site" evidence="4">
    <location>
        <position position="207"/>
    </location>
    <ligand>
        <name>Zn(2+)</name>
        <dbReference type="ChEBI" id="CHEBI:29105"/>
    </ligand>
</feature>
<dbReference type="InterPro" id="IPR050134">
    <property type="entry name" value="NAD-dep_sirtuin_deacylases"/>
</dbReference>
<name>A0ABS2L5I6_9MICO</name>
<organism evidence="6 7">
    <name type="scientific">Subtercola frigoramans</name>
    <dbReference type="NCBI Taxonomy" id="120298"/>
    <lineage>
        <taxon>Bacteria</taxon>
        <taxon>Bacillati</taxon>
        <taxon>Actinomycetota</taxon>
        <taxon>Actinomycetes</taxon>
        <taxon>Micrococcales</taxon>
        <taxon>Microbacteriaceae</taxon>
        <taxon>Subtercola</taxon>
    </lineage>
</organism>
<dbReference type="Gene3D" id="3.40.50.1220">
    <property type="entry name" value="TPP-binding domain"/>
    <property type="match status" value="1"/>
</dbReference>
<reference evidence="6 7" key="1">
    <citation type="submission" date="2021-01" db="EMBL/GenBank/DDBJ databases">
        <title>Sequencing the genomes of 1000 actinobacteria strains.</title>
        <authorList>
            <person name="Klenk H.-P."/>
        </authorList>
    </citation>
    <scope>NUCLEOTIDE SEQUENCE [LARGE SCALE GENOMIC DNA]</scope>
    <source>
        <strain evidence="6 7">DSM 13057</strain>
    </source>
</reference>
<keyword evidence="7" id="KW-1185">Reference proteome</keyword>
<feature type="binding site" evidence="4">
    <location>
        <position position="160"/>
    </location>
    <ligand>
        <name>Zn(2+)</name>
        <dbReference type="ChEBI" id="CHEBI:29105"/>
    </ligand>
</feature>
<accession>A0ABS2L5I6</accession>
<dbReference type="InterPro" id="IPR026590">
    <property type="entry name" value="Ssirtuin_cat_dom"/>
</dbReference>